<comment type="caution">
    <text evidence="3">The sequence shown here is derived from an EMBL/GenBank/DDBJ whole genome shotgun (WGS) entry which is preliminary data.</text>
</comment>
<dbReference type="SUPFAM" id="SSF53218">
    <property type="entry name" value="Molybdenum cofactor biosynthesis proteins"/>
    <property type="match status" value="1"/>
</dbReference>
<evidence type="ECO:0000313" key="4">
    <source>
        <dbReference type="Proteomes" id="UP000474296"/>
    </source>
</evidence>
<gene>
    <name evidence="3" type="ORF">GWK10_11800</name>
</gene>
<dbReference type="Proteomes" id="UP000474296">
    <property type="component" value="Unassembled WGS sequence"/>
</dbReference>
<dbReference type="InterPro" id="IPR001453">
    <property type="entry name" value="MoaB/Mog_dom"/>
</dbReference>
<dbReference type="SMART" id="SM00852">
    <property type="entry name" value="MoCF_biosynth"/>
    <property type="match status" value="1"/>
</dbReference>
<name>A0A6M0CPV5_9FLAO</name>
<dbReference type="PANTHER" id="PTHR13939">
    <property type="entry name" value="NICOTINAMIDE-NUCLEOTIDE AMIDOHYDROLASE PNCC"/>
    <property type="match status" value="1"/>
</dbReference>
<keyword evidence="4" id="KW-1185">Reference proteome</keyword>
<dbReference type="NCBIfam" id="TIGR00177">
    <property type="entry name" value="molyb_syn"/>
    <property type="match status" value="1"/>
</dbReference>
<dbReference type="InterPro" id="IPR008135">
    <property type="entry name" value="Competence-induced_CinA"/>
</dbReference>
<comment type="similarity">
    <text evidence="1">Belongs to the CinA family.</text>
</comment>
<evidence type="ECO:0000259" key="2">
    <source>
        <dbReference type="SMART" id="SM00852"/>
    </source>
</evidence>
<dbReference type="Pfam" id="PF18146">
    <property type="entry name" value="CinA_KH"/>
    <property type="match status" value="1"/>
</dbReference>
<dbReference type="CDD" id="cd00885">
    <property type="entry name" value="cinA"/>
    <property type="match status" value="1"/>
</dbReference>
<dbReference type="SUPFAM" id="SSF142433">
    <property type="entry name" value="CinA-like"/>
    <property type="match status" value="1"/>
</dbReference>
<dbReference type="PIRSF" id="PIRSF006728">
    <property type="entry name" value="CinA"/>
    <property type="match status" value="1"/>
</dbReference>
<dbReference type="Gene3D" id="3.40.980.10">
    <property type="entry name" value="MoaB/Mog-like domain"/>
    <property type="match status" value="1"/>
</dbReference>
<dbReference type="RefSeq" id="WP_164032568.1">
    <property type="nucleotide sequence ID" value="NZ_JAABOQ010000004.1"/>
</dbReference>
<dbReference type="Pfam" id="PF00994">
    <property type="entry name" value="MoCF_biosynth"/>
    <property type="match status" value="1"/>
</dbReference>
<dbReference type="Gene3D" id="3.90.950.20">
    <property type="entry name" value="CinA-like"/>
    <property type="match status" value="1"/>
</dbReference>
<dbReference type="InterPro" id="IPR036425">
    <property type="entry name" value="MoaB/Mog-like_dom_sf"/>
</dbReference>
<evidence type="ECO:0000256" key="1">
    <source>
        <dbReference type="HAMAP-Rule" id="MF_00226"/>
    </source>
</evidence>
<dbReference type="NCBIfam" id="TIGR00199">
    <property type="entry name" value="PncC_domain"/>
    <property type="match status" value="1"/>
</dbReference>
<dbReference type="InterPro" id="IPR050101">
    <property type="entry name" value="CinA"/>
</dbReference>
<dbReference type="NCBIfam" id="TIGR00200">
    <property type="entry name" value="cinA_nterm"/>
    <property type="match status" value="1"/>
</dbReference>
<dbReference type="Pfam" id="PF02464">
    <property type="entry name" value="CinA"/>
    <property type="match status" value="1"/>
</dbReference>
<organism evidence="3 4">
    <name type="scientific">Spongiivirga citrea</name>
    <dbReference type="NCBI Taxonomy" id="1481457"/>
    <lineage>
        <taxon>Bacteria</taxon>
        <taxon>Pseudomonadati</taxon>
        <taxon>Bacteroidota</taxon>
        <taxon>Flavobacteriia</taxon>
        <taxon>Flavobacteriales</taxon>
        <taxon>Flavobacteriaceae</taxon>
        <taxon>Spongiivirga</taxon>
    </lineage>
</organism>
<evidence type="ECO:0000313" key="3">
    <source>
        <dbReference type="EMBL" id="NER17899.1"/>
    </source>
</evidence>
<dbReference type="AlphaFoldDB" id="A0A6M0CPV5"/>
<dbReference type="InterPro" id="IPR036653">
    <property type="entry name" value="CinA-like_C"/>
</dbReference>
<feature type="domain" description="MoaB/Mog" evidence="2">
    <location>
        <begin position="4"/>
        <end position="171"/>
    </location>
</feature>
<dbReference type="HAMAP" id="MF_00226_B">
    <property type="entry name" value="CinA_B"/>
    <property type="match status" value="1"/>
</dbReference>
<dbReference type="EMBL" id="JAABOQ010000004">
    <property type="protein sequence ID" value="NER17899.1"/>
    <property type="molecule type" value="Genomic_DNA"/>
</dbReference>
<dbReference type="InterPro" id="IPR008136">
    <property type="entry name" value="CinA_C"/>
</dbReference>
<accession>A0A6M0CPV5</accession>
<dbReference type="NCBIfam" id="NF001813">
    <property type="entry name" value="PRK00549.1"/>
    <property type="match status" value="1"/>
</dbReference>
<reference evidence="3 4" key="1">
    <citation type="submission" date="2020-01" db="EMBL/GenBank/DDBJ databases">
        <title>Spongiivirga citrea KCTC 32990T.</title>
        <authorList>
            <person name="Wang G."/>
        </authorList>
    </citation>
    <scope>NUCLEOTIDE SEQUENCE [LARGE SCALE GENOMIC DNA]</scope>
    <source>
        <strain evidence="3 4">KCTC 32990</strain>
    </source>
</reference>
<protein>
    <recommendedName>
        <fullName evidence="1">CinA-like protein</fullName>
    </recommendedName>
</protein>
<dbReference type="InterPro" id="IPR041424">
    <property type="entry name" value="CinA_KH"/>
</dbReference>
<proteinExistence type="inferred from homology"/>
<sequence length="415" mass="45506">MKAEIITIGDEILIGQIVDTNSAFISKELNKIGVEVAQISSISDSRQHILTALKEAEERADILIITGGLGPTKDDVTKHTLCEYFDDTLVQDDAVLEHIEAIFRKYITTPISDLNRQQALVLTSATVLNNNYGTAPGMWIERNGKVVISMPGVPFEMQQLMQLEVLPRIQKEFKLPFILHKTVMTYGLGESAIAEKIEAWEDSLPVHIKLAYLPNLGRVRLRLSTKGWDKEVLDKQIDGFIEKLYPLIGDIIVGLEETDAIEVVVGRKLIEKQVTLALAESCTGGKLAEHLTSVPGASKYFKGGVVTYATQSKTEMLGVDETVINQHSVVSAEVAEQMALGVQKVMNADYAIATTGNAGPTKGDSDAEIGTVFIGLATPEGVYSEKFNLGNHRVRVTQKAVNKAMEMLLREISKN</sequence>
<dbReference type="PANTHER" id="PTHR13939:SF0">
    <property type="entry name" value="NMN AMIDOHYDROLASE-LIKE PROTEIN YFAY"/>
    <property type="match status" value="1"/>
</dbReference>